<sequence>MAFLAVPLKTTSDVDLVKPLTTYIESVYNTNEDNRAEVSEAVLELHRLRAKAVCSPMDKHQSALDVLTRYYDQLVAIENKIIISATQNPVVFKWKDAFDKGGIFFNKASLSLSDGAFERASVLFNCGALMSQIAGAQPLKLDEDIRAAALLYRRAAGVFEQLAQRILGMLQEDPTPDLMPDTLSALSALMVAQAQEVMYIKAYTDKMKASALVKIGAQANDFYDQAYKAMCRDTVKGLWEKEWLNTVTGKMLAYQALAQYHQAQVCEDEKKVGEQIARLTEAQRLSQQATKYLGGALDEQMALIPKALTAAKKDNDFIYHERVPEFRTLPPLQGHILAKPTPVEHPMSPRFKDMFASLVPVQVHNAMQVYETRRGELLSMENGRMREHTQLMNGVLASLNLPAALDDVASSDTLPESIRQKSAKVKQAGGIDDLNRLFAELPALYKRNQEILDETERALKEEKDNDNNLRSQFGAKWTRTSSEHLTGPLIQEIGKYRGILHTATNADQMVKKKFQDNQAGIALLSKNEPELKASIPGQASHGTGSSSEAVTNLRRLMQEVQEIKVERERLEKELKSVTCDIANDFLQALSDSQLLNEEQISREKLQQIYGPIREKIAASLQRQDQIMEQVQTWNNKFMGEKQGSAAGAERERVLKTLACGHDAFIELKSNLEEGTKFYNDLTPILVKMQSKINDFVFARKTEKEDLMKQVQQNIIGGGGGASSGSGAAPPPRPPPPRSAASRNPFEDDVESPIPPPRNIAPNHAAPTPTAPASQPMAAPVAAPQMPPYYNHAVPYGQPQPMMYNYGMPYPTYPGAYGAPMYSGYPPPPQGAQQPYPQQQYHQPPQQQPPPQ</sequence>
<dbReference type="Gene3D" id="1.25.40.280">
    <property type="entry name" value="alix/aip1 like domains"/>
    <property type="match status" value="1"/>
</dbReference>
<comment type="caution">
    <text evidence="4">The sequence shown here is derived from an EMBL/GenBank/DDBJ whole genome shotgun (WGS) entry which is preliminary data.</text>
</comment>
<feature type="compositionally biased region" description="Pro residues" evidence="2">
    <location>
        <begin position="728"/>
        <end position="737"/>
    </location>
</feature>
<dbReference type="Pfam" id="PF03097">
    <property type="entry name" value="BRO1"/>
    <property type="match status" value="1"/>
</dbReference>
<dbReference type="Proteomes" id="UP001177023">
    <property type="component" value="Unassembled WGS sequence"/>
</dbReference>
<dbReference type="SMART" id="SM01041">
    <property type="entry name" value="BRO1"/>
    <property type="match status" value="1"/>
</dbReference>
<dbReference type="Pfam" id="PF13949">
    <property type="entry name" value="ALIX_LYPXL_bnd"/>
    <property type="match status" value="1"/>
</dbReference>
<feature type="compositionally biased region" description="Low complexity" evidence="2">
    <location>
        <begin position="830"/>
        <end position="844"/>
    </location>
</feature>
<keyword evidence="1" id="KW-0175">Coiled coil</keyword>
<dbReference type="Gene3D" id="1.20.120.560">
    <property type="entry name" value="alix/aip1 in complex with the ypdl late domain"/>
    <property type="match status" value="1"/>
</dbReference>
<reference evidence="4" key="1">
    <citation type="submission" date="2023-06" db="EMBL/GenBank/DDBJ databases">
        <authorList>
            <person name="Delattre M."/>
        </authorList>
    </citation>
    <scope>NUCLEOTIDE SEQUENCE</scope>
    <source>
        <strain evidence="4">AF72</strain>
    </source>
</reference>
<dbReference type="InterPro" id="IPR025304">
    <property type="entry name" value="ALIX_V_dom"/>
</dbReference>
<dbReference type="AlphaFoldDB" id="A0AA36D2A7"/>
<name>A0AA36D2A7_9BILA</name>
<evidence type="ECO:0000313" key="4">
    <source>
        <dbReference type="EMBL" id="CAJ0578562.1"/>
    </source>
</evidence>
<proteinExistence type="predicted"/>
<protein>
    <recommendedName>
        <fullName evidence="3">BRO1 domain-containing protein</fullName>
    </recommendedName>
</protein>
<dbReference type="InterPro" id="IPR038499">
    <property type="entry name" value="BRO1_sf"/>
</dbReference>
<evidence type="ECO:0000256" key="2">
    <source>
        <dbReference type="SAM" id="MobiDB-lite"/>
    </source>
</evidence>
<feature type="compositionally biased region" description="Low complexity" evidence="2">
    <location>
        <begin position="760"/>
        <end position="778"/>
    </location>
</feature>
<feature type="domain" description="BRO1" evidence="3">
    <location>
        <begin position="2"/>
        <end position="392"/>
    </location>
</feature>
<evidence type="ECO:0000259" key="3">
    <source>
        <dbReference type="PROSITE" id="PS51180"/>
    </source>
</evidence>
<gene>
    <name evidence="4" type="ORF">MSPICULIGERA_LOCUS16810</name>
</gene>
<dbReference type="Gene3D" id="1.20.140.50">
    <property type="entry name" value="alix/aip1 like domains"/>
    <property type="match status" value="1"/>
</dbReference>
<dbReference type="PANTHER" id="PTHR23030:SF39">
    <property type="entry name" value="PROGRAMMED CELL DEATH 6-INTERACTING PROTEIN"/>
    <property type="match status" value="1"/>
</dbReference>
<evidence type="ECO:0000313" key="5">
    <source>
        <dbReference type="Proteomes" id="UP001177023"/>
    </source>
</evidence>
<accession>A0AA36D2A7</accession>
<dbReference type="PANTHER" id="PTHR23030">
    <property type="entry name" value="PCD6 INTERACTING PROTEIN-RELATED"/>
    <property type="match status" value="1"/>
</dbReference>
<feature type="region of interest" description="Disordered" evidence="2">
    <location>
        <begin position="818"/>
        <end position="851"/>
    </location>
</feature>
<feature type="coiled-coil region" evidence="1">
    <location>
        <begin position="553"/>
        <end position="580"/>
    </location>
</feature>
<dbReference type="FunFam" id="1.25.40.280:FF:000001">
    <property type="entry name" value="programmed cell death 6-interacting protein-like isoform X1"/>
    <property type="match status" value="1"/>
</dbReference>
<dbReference type="GO" id="GO:0005768">
    <property type="term" value="C:endosome"/>
    <property type="evidence" value="ECO:0007669"/>
    <property type="project" value="TreeGrafter"/>
</dbReference>
<feature type="non-terminal residue" evidence="4">
    <location>
        <position position="1"/>
    </location>
</feature>
<dbReference type="GO" id="GO:0000281">
    <property type="term" value="P:mitotic cytokinesis"/>
    <property type="evidence" value="ECO:0007669"/>
    <property type="project" value="TreeGrafter"/>
</dbReference>
<organism evidence="4 5">
    <name type="scientific">Mesorhabditis spiculigera</name>
    <dbReference type="NCBI Taxonomy" id="96644"/>
    <lineage>
        <taxon>Eukaryota</taxon>
        <taxon>Metazoa</taxon>
        <taxon>Ecdysozoa</taxon>
        <taxon>Nematoda</taxon>
        <taxon>Chromadorea</taxon>
        <taxon>Rhabditida</taxon>
        <taxon>Rhabditina</taxon>
        <taxon>Rhabditomorpha</taxon>
        <taxon>Rhabditoidea</taxon>
        <taxon>Rhabditidae</taxon>
        <taxon>Mesorhabditinae</taxon>
        <taxon>Mesorhabditis</taxon>
    </lineage>
</organism>
<feature type="region of interest" description="Disordered" evidence="2">
    <location>
        <begin position="714"/>
        <end position="778"/>
    </location>
</feature>
<dbReference type="EMBL" id="CATQJA010002654">
    <property type="protein sequence ID" value="CAJ0578562.1"/>
    <property type="molecule type" value="Genomic_DNA"/>
</dbReference>
<dbReference type="InterPro" id="IPR004328">
    <property type="entry name" value="BRO1_dom"/>
</dbReference>
<feature type="coiled-coil region" evidence="1">
    <location>
        <begin position="445"/>
        <end position="472"/>
    </location>
</feature>
<dbReference type="PROSITE" id="PS51180">
    <property type="entry name" value="BRO1"/>
    <property type="match status" value="1"/>
</dbReference>
<evidence type="ECO:0000256" key="1">
    <source>
        <dbReference type="SAM" id="Coils"/>
    </source>
</evidence>
<keyword evidence="5" id="KW-1185">Reference proteome</keyword>